<evidence type="ECO:0000256" key="1">
    <source>
        <dbReference type="RuleBase" id="RU003860"/>
    </source>
</evidence>
<dbReference type="AlphaFoldDB" id="A0A673VHN3"/>
<dbReference type="GO" id="GO:0006879">
    <property type="term" value="P:intracellular iron ion homeostasis"/>
    <property type="evidence" value="ECO:0007669"/>
    <property type="project" value="InterPro"/>
</dbReference>
<dbReference type="PIRSF" id="PIRSF003113">
    <property type="entry name" value="BolA"/>
    <property type="match status" value="1"/>
</dbReference>
<dbReference type="Ensembl" id="ENSSSUT00005042157.1">
    <property type="protein sequence ID" value="ENSSSUP00005037033.1"/>
    <property type="gene ID" value="ENSSSUG00005023648.1"/>
</dbReference>
<comment type="similarity">
    <text evidence="1">Belongs to the BolA/IbaG family.</text>
</comment>
<name>A0A673VHN3_SURSU</name>
<dbReference type="Gene3D" id="3.10.20.90">
    <property type="entry name" value="Phosphatidylinositol 3-kinase Catalytic Subunit, Chain A, domain 1"/>
    <property type="match status" value="1"/>
</dbReference>
<reference evidence="2" key="3">
    <citation type="submission" date="2025-09" db="UniProtKB">
        <authorList>
            <consortium name="Ensembl"/>
        </authorList>
    </citation>
    <scope>IDENTIFICATION</scope>
</reference>
<dbReference type="GO" id="GO:0005829">
    <property type="term" value="C:cytosol"/>
    <property type="evidence" value="ECO:0007669"/>
    <property type="project" value="TreeGrafter"/>
</dbReference>
<evidence type="ECO:0000313" key="2">
    <source>
        <dbReference type="Ensembl" id="ENSSSUP00005037033.1"/>
    </source>
</evidence>
<dbReference type="OMA" id="NCCASSF"/>
<evidence type="ECO:0008006" key="4">
    <source>
        <dbReference type="Google" id="ProtNLM"/>
    </source>
</evidence>
<dbReference type="Proteomes" id="UP000472268">
    <property type="component" value="Chromosome 8"/>
</dbReference>
<organism evidence="2 3">
    <name type="scientific">Suricata suricatta</name>
    <name type="common">Meerkat</name>
    <dbReference type="NCBI Taxonomy" id="37032"/>
    <lineage>
        <taxon>Eukaryota</taxon>
        <taxon>Metazoa</taxon>
        <taxon>Chordata</taxon>
        <taxon>Craniata</taxon>
        <taxon>Vertebrata</taxon>
        <taxon>Euteleostomi</taxon>
        <taxon>Mammalia</taxon>
        <taxon>Eutheria</taxon>
        <taxon>Laurasiatheria</taxon>
        <taxon>Carnivora</taxon>
        <taxon>Feliformia</taxon>
        <taxon>Herpestidae</taxon>
        <taxon>Suricata</taxon>
    </lineage>
</organism>
<accession>A0A673VHN3</accession>
<evidence type="ECO:0000313" key="3">
    <source>
        <dbReference type="Proteomes" id="UP000472268"/>
    </source>
</evidence>
<dbReference type="InterPro" id="IPR045115">
    <property type="entry name" value="BOL2"/>
</dbReference>
<reference evidence="2 3" key="1">
    <citation type="submission" date="2019-05" db="EMBL/GenBank/DDBJ databases">
        <title>A Chromosome-scale Meerkat (S. suricatta) Genome Assembly.</title>
        <authorList>
            <person name="Dudchenko O."/>
            <person name="Lieberman Aiden E."/>
            <person name="Tung J."/>
            <person name="Barreiro L.B."/>
            <person name="Clutton-Brock T.H."/>
        </authorList>
    </citation>
    <scope>NUCLEOTIDE SEQUENCE [LARGE SCALE GENOMIC DNA]</scope>
</reference>
<dbReference type="GO" id="GO:0051604">
    <property type="term" value="P:protein maturation"/>
    <property type="evidence" value="ECO:0007669"/>
    <property type="project" value="InterPro"/>
</dbReference>
<dbReference type="PANTHER" id="PTHR12735:SF27">
    <property type="entry name" value="BOLA-LIKE PROTEIN 2"/>
    <property type="match status" value="1"/>
</dbReference>
<proteinExistence type="inferred from homology"/>
<reference evidence="2" key="2">
    <citation type="submission" date="2025-08" db="UniProtKB">
        <authorList>
            <consortium name="Ensembl"/>
        </authorList>
    </citation>
    <scope>IDENTIFICATION</scope>
</reference>
<dbReference type="GO" id="GO:0005634">
    <property type="term" value="C:nucleus"/>
    <property type="evidence" value="ECO:0007669"/>
    <property type="project" value="TreeGrafter"/>
</dbReference>
<dbReference type="PANTHER" id="PTHR12735">
    <property type="entry name" value="BOLA-LIKE PROTEIN-RELATED"/>
    <property type="match status" value="1"/>
</dbReference>
<keyword evidence="3" id="KW-1185">Reference proteome</keyword>
<dbReference type="GO" id="GO:0051537">
    <property type="term" value="F:2 iron, 2 sulfur cluster binding"/>
    <property type="evidence" value="ECO:0007669"/>
    <property type="project" value="InterPro"/>
</dbReference>
<dbReference type="SUPFAM" id="SSF82657">
    <property type="entry name" value="BolA-like"/>
    <property type="match status" value="1"/>
</dbReference>
<sequence length="81" mass="9623">YETSKKQQQDLEAVTMEKKDTTPNRCISSFQFVVVSAKFKGKLLLQRHRLVNMNLAEELLHIHAFEQKLWTPGQWAYEWQT</sequence>
<dbReference type="Pfam" id="PF01722">
    <property type="entry name" value="BolA"/>
    <property type="match status" value="1"/>
</dbReference>
<dbReference type="InterPro" id="IPR036065">
    <property type="entry name" value="BolA-like_sf"/>
</dbReference>
<protein>
    <recommendedName>
        <fullName evidence="4">BolA family member 2</fullName>
    </recommendedName>
</protein>
<dbReference type="InterPro" id="IPR002634">
    <property type="entry name" value="BolA"/>
</dbReference>